<dbReference type="Gene3D" id="3.60.10.10">
    <property type="entry name" value="Endonuclease/exonuclease/phosphatase"/>
    <property type="match status" value="1"/>
</dbReference>
<dbReference type="InterPro" id="IPR005135">
    <property type="entry name" value="Endo/exonuclease/phosphatase"/>
</dbReference>
<dbReference type="STRING" id="105785.A0A2J7R1G4"/>
<reference evidence="2 3" key="1">
    <citation type="submission" date="2017-12" db="EMBL/GenBank/DDBJ databases">
        <title>Hemimetabolous genomes reveal molecular basis of termite eusociality.</title>
        <authorList>
            <person name="Harrison M.C."/>
            <person name="Jongepier E."/>
            <person name="Robertson H.M."/>
            <person name="Arning N."/>
            <person name="Bitard-Feildel T."/>
            <person name="Chao H."/>
            <person name="Childers C.P."/>
            <person name="Dinh H."/>
            <person name="Doddapaneni H."/>
            <person name="Dugan S."/>
            <person name="Gowin J."/>
            <person name="Greiner C."/>
            <person name="Han Y."/>
            <person name="Hu H."/>
            <person name="Hughes D.S.T."/>
            <person name="Huylmans A.-K."/>
            <person name="Kemena C."/>
            <person name="Kremer L.P.M."/>
            <person name="Lee S.L."/>
            <person name="Lopez-Ezquerra A."/>
            <person name="Mallet L."/>
            <person name="Monroy-Kuhn J.M."/>
            <person name="Moser A."/>
            <person name="Murali S.C."/>
            <person name="Muzny D.M."/>
            <person name="Otani S."/>
            <person name="Piulachs M.-D."/>
            <person name="Poelchau M."/>
            <person name="Qu J."/>
            <person name="Schaub F."/>
            <person name="Wada-Katsumata A."/>
            <person name="Worley K.C."/>
            <person name="Xie Q."/>
            <person name="Ylla G."/>
            <person name="Poulsen M."/>
            <person name="Gibbs R.A."/>
            <person name="Schal C."/>
            <person name="Richards S."/>
            <person name="Belles X."/>
            <person name="Korb J."/>
            <person name="Bornberg-Bauer E."/>
        </authorList>
    </citation>
    <scope>NUCLEOTIDE SEQUENCE [LARGE SCALE GENOMIC DNA]</scope>
    <source>
        <tissue evidence="2">Whole body</tissue>
    </source>
</reference>
<feature type="domain" description="Reverse transcriptase" evidence="1">
    <location>
        <begin position="509"/>
        <end position="784"/>
    </location>
</feature>
<dbReference type="GO" id="GO:0071897">
    <property type="term" value="P:DNA biosynthetic process"/>
    <property type="evidence" value="ECO:0007669"/>
    <property type="project" value="UniProtKB-ARBA"/>
</dbReference>
<dbReference type="AlphaFoldDB" id="A0A2J7R1G4"/>
<dbReference type="Proteomes" id="UP000235965">
    <property type="component" value="Unassembled WGS sequence"/>
</dbReference>
<dbReference type="InParanoid" id="A0A2J7R1G4"/>
<dbReference type="PANTHER" id="PTHR33332">
    <property type="entry name" value="REVERSE TRANSCRIPTASE DOMAIN-CONTAINING PROTEIN"/>
    <property type="match status" value="1"/>
</dbReference>
<dbReference type="CDD" id="cd01650">
    <property type="entry name" value="RT_nLTR_like"/>
    <property type="match status" value="1"/>
</dbReference>
<sequence length="977" mass="113792">MDDGLIDKQVISKSSLKVFHQNIRGARNKLDELYCHLSHDPPHIICMSEHHLKDFELDVTYFSDYTLGAKYCRKSFQKGGVSIFVHSKLKYNTINLEKFTIDKDIEACAIRLPRNSLGGKKLCILTIYRSPSGNFTNFLEKLDKILHKLYHESYNIIICGDINVNYLNDDSRKKQLDAILFSYNLIGIVTFPTRVDISTSTIIDNFFIDTTRIDKYDIYPLVNGLSDHDAQLLTLHKVQKQVQQQYTYMKRMINNDTIANFQLQLSQESWESVFDENDVNKSFNLFLNIILRTYYSSFPLIQKKSVQKNNTWITPGIMKSCKHKREIYNELRNNKDPNFRVYYRNYSKLLSTVIKKAKRMEYDKCILYSHNKIKTTWGIIKKEVGRSTSRIEISAVKIDGKILNNQQEVVGEFNKYFANVADKIKRHVNKNSIPMNDQKNEVNFMHYMNQDFINSYPNINYNCSTIKEIENIIKSLKPKNSCGYDEISSIILKLCSPFIISPINYICNKMLRGGVFPDRLKYAIINPLYKNGDTWDVTNYRPISLLTSFSKIFETIIYTRTLEHLNKYNILSSEQYGFRKGLKTDNAIYKLTTEILNSMNNKQLVAGVFCDLEKAFDCVDHDILLTKLKFYGITGKDQALYESYLSNRYIRTVIHKNDVNTVSSEWLNIRQGVPQGSVLGPLLFLIYINDLPKVLNRFSTPVIFADDTSILFSHSNINDLSRNILTTIEILNRWFRANKLSLNFNKTHCIQFKTKATISDTFTINYNNNFINNTLSTKFLGVVVDSALIWKNHIELLVKKLSKACYVIRNMKQYLSITALKAIYYSFFHSLLSYGIIFWGNSSHSSSVFLLQKKAIRAMLGYGNRVSCRNIFKELNILPFASQYIFSLLIFVLQNKHLFSSNIDSHAINTRHRQDLYLPQANLTSFQKGVYYAGIKMFNKLPIEIKNSSHNFKKFKVELRYFLNTHTFYTIEEYLNR</sequence>
<dbReference type="Pfam" id="PF00078">
    <property type="entry name" value="RVT_1"/>
    <property type="match status" value="1"/>
</dbReference>
<gene>
    <name evidence="2" type="ORF">B7P43_G05472</name>
</gene>
<dbReference type="PROSITE" id="PS50878">
    <property type="entry name" value="RT_POL"/>
    <property type="match status" value="1"/>
</dbReference>
<protein>
    <recommendedName>
        <fullName evidence="1">Reverse transcriptase domain-containing protein</fullName>
    </recommendedName>
</protein>
<comment type="caution">
    <text evidence="2">The sequence shown here is derived from an EMBL/GenBank/DDBJ whole genome shotgun (WGS) entry which is preliminary data.</text>
</comment>
<evidence type="ECO:0000313" key="2">
    <source>
        <dbReference type="EMBL" id="PNF34672.1"/>
    </source>
</evidence>
<keyword evidence="3" id="KW-1185">Reference proteome</keyword>
<evidence type="ECO:0000259" key="1">
    <source>
        <dbReference type="PROSITE" id="PS50878"/>
    </source>
</evidence>
<dbReference type="InterPro" id="IPR043502">
    <property type="entry name" value="DNA/RNA_pol_sf"/>
</dbReference>
<dbReference type="InterPro" id="IPR000477">
    <property type="entry name" value="RT_dom"/>
</dbReference>
<dbReference type="Pfam" id="PF14529">
    <property type="entry name" value="Exo_endo_phos_2"/>
    <property type="match status" value="1"/>
</dbReference>
<organism evidence="2 3">
    <name type="scientific">Cryptotermes secundus</name>
    <dbReference type="NCBI Taxonomy" id="105785"/>
    <lineage>
        <taxon>Eukaryota</taxon>
        <taxon>Metazoa</taxon>
        <taxon>Ecdysozoa</taxon>
        <taxon>Arthropoda</taxon>
        <taxon>Hexapoda</taxon>
        <taxon>Insecta</taxon>
        <taxon>Pterygota</taxon>
        <taxon>Neoptera</taxon>
        <taxon>Polyneoptera</taxon>
        <taxon>Dictyoptera</taxon>
        <taxon>Blattodea</taxon>
        <taxon>Blattoidea</taxon>
        <taxon>Termitoidae</taxon>
        <taxon>Kalotermitidae</taxon>
        <taxon>Cryptotermitinae</taxon>
        <taxon>Cryptotermes</taxon>
    </lineage>
</organism>
<evidence type="ECO:0000313" key="3">
    <source>
        <dbReference type="Proteomes" id="UP000235965"/>
    </source>
</evidence>
<dbReference type="SUPFAM" id="SSF56219">
    <property type="entry name" value="DNase I-like"/>
    <property type="match status" value="1"/>
</dbReference>
<dbReference type="EMBL" id="NEVH01008206">
    <property type="protein sequence ID" value="PNF34672.1"/>
    <property type="molecule type" value="Genomic_DNA"/>
</dbReference>
<dbReference type="OrthoDB" id="414730at2759"/>
<name>A0A2J7R1G4_9NEOP</name>
<proteinExistence type="predicted"/>
<accession>A0A2J7R1G4</accession>
<dbReference type="SUPFAM" id="SSF56672">
    <property type="entry name" value="DNA/RNA polymerases"/>
    <property type="match status" value="1"/>
</dbReference>
<dbReference type="InterPro" id="IPR036691">
    <property type="entry name" value="Endo/exonu/phosph_ase_sf"/>
</dbReference>